<dbReference type="CDD" id="cd22741">
    <property type="entry name" value="CART_CTD-like"/>
    <property type="match status" value="1"/>
</dbReference>
<dbReference type="InterPro" id="IPR009106">
    <property type="entry name" value="CART"/>
</dbReference>
<evidence type="ECO:0000256" key="4">
    <source>
        <dbReference type="ARBA" id="ARBA00023157"/>
    </source>
</evidence>
<dbReference type="GO" id="GO:0005184">
    <property type="term" value="F:neuropeptide hormone activity"/>
    <property type="evidence" value="ECO:0007669"/>
    <property type="project" value="InterPro"/>
</dbReference>
<name>A0AAW1AML8_CROAD</name>
<sequence length="186" mass="20195">MHSNPPENVLIGSPCLEQQPPPLQASLKIQAQLAKYPWLILGSFPPPPGADSPGNQHCGQLPAGLRRCSSVGSLPRKMLTMVGVRLGIVALLCLFVLVQGGLAGQATSELPLKHTYPAHEKELLDELQEVLEKLQHKKVSAWEKKFNQVPKCSFGDACAIRKGARIGKLCDCPRRASCNAFLLKCL</sequence>
<evidence type="ECO:0000313" key="6">
    <source>
        <dbReference type="EMBL" id="KAK9391049.1"/>
    </source>
</evidence>
<dbReference type="EMBL" id="JAOTOJ010000019">
    <property type="protein sequence ID" value="KAK9391049.1"/>
    <property type="molecule type" value="Genomic_DNA"/>
</dbReference>
<keyword evidence="4" id="KW-1015">Disulfide bond</keyword>
<dbReference type="SUPFAM" id="SSF64546">
    <property type="entry name" value="Satiety factor CART (cocaine and amphetamine regulated transcript)"/>
    <property type="match status" value="1"/>
</dbReference>
<dbReference type="GO" id="GO:0005615">
    <property type="term" value="C:extracellular space"/>
    <property type="evidence" value="ECO:0007669"/>
    <property type="project" value="InterPro"/>
</dbReference>
<dbReference type="InterPro" id="IPR036722">
    <property type="entry name" value="CART_C_sf"/>
</dbReference>
<evidence type="ECO:0000256" key="5">
    <source>
        <dbReference type="SAM" id="Phobius"/>
    </source>
</evidence>
<dbReference type="Gene3D" id="4.10.40.30">
    <property type="entry name" value="CART, C-terminal domain"/>
    <property type="match status" value="1"/>
</dbReference>
<organism evidence="6 7">
    <name type="scientific">Crotalus adamanteus</name>
    <name type="common">Eastern diamondback rattlesnake</name>
    <dbReference type="NCBI Taxonomy" id="8729"/>
    <lineage>
        <taxon>Eukaryota</taxon>
        <taxon>Metazoa</taxon>
        <taxon>Chordata</taxon>
        <taxon>Craniata</taxon>
        <taxon>Vertebrata</taxon>
        <taxon>Euteleostomi</taxon>
        <taxon>Lepidosauria</taxon>
        <taxon>Squamata</taxon>
        <taxon>Bifurcata</taxon>
        <taxon>Unidentata</taxon>
        <taxon>Episquamata</taxon>
        <taxon>Toxicofera</taxon>
        <taxon>Serpentes</taxon>
        <taxon>Colubroidea</taxon>
        <taxon>Viperidae</taxon>
        <taxon>Crotalinae</taxon>
        <taxon>Crotalus</taxon>
    </lineage>
</organism>
<dbReference type="GO" id="GO:0007186">
    <property type="term" value="P:G protein-coupled receptor signaling pathway"/>
    <property type="evidence" value="ECO:0007669"/>
    <property type="project" value="InterPro"/>
</dbReference>
<proteinExistence type="inferred from homology"/>
<protein>
    <submittedName>
        <fullName evidence="6">Cocaine- and amphetamine-regulated transcript protein-like</fullName>
    </submittedName>
</protein>
<dbReference type="AlphaFoldDB" id="A0AAW1AML8"/>
<keyword evidence="5" id="KW-0812">Transmembrane</keyword>
<dbReference type="PANTHER" id="PTHR16655">
    <property type="entry name" value="COCAINE AND AMPHETAMINE REGULATED TRANSCRIPT PROTEIN"/>
    <property type="match status" value="1"/>
</dbReference>
<dbReference type="GO" id="GO:0009267">
    <property type="term" value="P:cellular response to starvation"/>
    <property type="evidence" value="ECO:0007669"/>
    <property type="project" value="InterPro"/>
</dbReference>
<gene>
    <name evidence="6" type="ORF">NXF25_018379</name>
</gene>
<keyword evidence="5" id="KW-0472">Membrane</keyword>
<reference evidence="6 7" key="1">
    <citation type="journal article" date="2024" name="Proc. Natl. Acad. Sci. U.S.A.">
        <title>The genetic regulatory architecture and epigenomic basis for age-related changes in rattlesnake venom.</title>
        <authorList>
            <person name="Hogan M.P."/>
            <person name="Holding M.L."/>
            <person name="Nystrom G.S."/>
            <person name="Colston T.J."/>
            <person name="Bartlett D.A."/>
            <person name="Mason A.J."/>
            <person name="Ellsworth S.A."/>
            <person name="Rautsaw R.M."/>
            <person name="Lawrence K.C."/>
            <person name="Strickland J.L."/>
            <person name="He B."/>
            <person name="Fraser P."/>
            <person name="Margres M.J."/>
            <person name="Gilbert D.M."/>
            <person name="Gibbs H.L."/>
            <person name="Parkinson C.L."/>
            <person name="Rokyta D.R."/>
        </authorList>
    </citation>
    <scope>NUCLEOTIDE SEQUENCE [LARGE SCALE GENOMIC DNA]</scope>
    <source>
        <strain evidence="6">DRR0105</strain>
    </source>
</reference>
<accession>A0AAW1AML8</accession>
<keyword evidence="5" id="KW-1133">Transmembrane helix</keyword>
<comment type="similarity">
    <text evidence="2">Belongs to the CART family.</text>
</comment>
<dbReference type="GO" id="GO:0043410">
    <property type="term" value="P:positive regulation of MAPK cascade"/>
    <property type="evidence" value="ECO:0007669"/>
    <property type="project" value="InterPro"/>
</dbReference>
<dbReference type="GO" id="GO:0032099">
    <property type="term" value="P:negative regulation of appetite"/>
    <property type="evidence" value="ECO:0007669"/>
    <property type="project" value="InterPro"/>
</dbReference>
<keyword evidence="7" id="KW-1185">Reference proteome</keyword>
<evidence type="ECO:0000256" key="1">
    <source>
        <dbReference type="ARBA" id="ARBA00004613"/>
    </source>
</evidence>
<dbReference type="PANTHER" id="PTHR16655:SF5">
    <property type="entry name" value="COCAINE- AND AMPHETAMINE-REGULATED TRANSCRIPT 2-RELATED"/>
    <property type="match status" value="1"/>
</dbReference>
<evidence type="ECO:0000256" key="3">
    <source>
        <dbReference type="ARBA" id="ARBA00022525"/>
    </source>
</evidence>
<evidence type="ECO:0000256" key="2">
    <source>
        <dbReference type="ARBA" id="ARBA00005294"/>
    </source>
</evidence>
<feature type="transmembrane region" description="Helical" evidence="5">
    <location>
        <begin position="82"/>
        <end position="102"/>
    </location>
</feature>
<dbReference type="Proteomes" id="UP001474421">
    <property type="component" value="Unassembled WGS sequence"/>
</dbReference>
<dbReference type="GO" id="GO:0008343">
    <property type="term" value="P:adult feeding behavior"/>
    <property type="evidence" value="ECO:0007669"/>
    <property type="project" value="InterPro"/>
</dbReference>
<comment type="subcellular location">
    <subcellularLocation>
        <location evidence="1">Secreted</location>
    </subcellularLocation>
</comment>
<dbReference type="Pfam" id="PF06373">
    <property type="entry name" value="CART"/>
    <property type="match status" value="1"/>
</dbReference>
<evidence type="ECO:0000313" key="7">
    <source>
        <dbReference type="Proteomes" id="UP001474421"/>
    </source>
</evidence>
<comment type="caution">
    <text evidence="6">The sequence shown here is derived from an EMBL/GenBank/DDBJ whole genome shotgun (WGS) entry which is preliminary data.</text>
</comment>
<keyword evidence="3" id="KW-0964">Secreted</keyword>